<evidence type="ECO:0000256" key="4">
    <source>
        <dbReference type="ARBA" id="ARBA00022723"/>
    </source>
</evidence>
<evidence type="ECO:0000256" key="3">
    <source>
        <dbReference type="ARBA" id="ARBA00022694"/>
    </source>
</evidence>
<evidence type="ECO:0000256" key="6">
    <source>
        <dbReference type="ARBA" id="ARBA00022840"/>
    </source>
</evidence>
<keyword evidence="3" id="KW-0819">tRNA processing</keyword>
<dbReference type="NCBIfam" id="TIGR00150">
    <property type="entry name" value="T6A_YjeE"/>
    <property type="match status" value="1"/>
</dbReference>
<evidence type="ECO:0000256" key="1">
    <source>
        <dbReference type="ARBA" id="ARBA00004496"/>
    </source>
</evidence>
<keyword evidence="5" id="KW-0547">Nucleotide-binding</keyword>
<sequence>MQFADEGAQQAFGVRLGACLQAGDIVALSGPLGAGKTVLARGMLRGAGHAGEVPSPTFTLVQPYEGPGMRLPVWHSDLYRLGDAEEILPLALDDVLEDGALIVEWPERGGTLLPGPALKLTLDGTGDAVRILTAQVPESWERRWARL</sequence>
<keyword evidence="4" id="KW-0479">Metal-binding</keyword>
<dbReference type="EMBL" id="JAGSPA010000001">
    <property type="protein sequence ID" value="MBV7255490.1"/>
    <property type="molecule type" value="Genomic_DNA"/>
</dbReference>
<gene>
    <name evidence="8" type="primary">tsaE</name>
    <name evidence="8" type="ORF">KCG44_01685</name>
</gene>
<dbReference type="RefSeq" id="WP_218443811.1">
    <property type="nucleotide sequence ID" value="NZ_JAGSPA010000001.1"/>
</dbReference>
<protein>
    <submittedName>
        <fullName evidence="8">tRNA (Adenosine(37)-N6)-threonylcarbamoyltransferase complex ATPase subunit type 1 TsaE</fullName>
    </submittedName>
</protein>
<evidence type="ECO:0000256" key="2">
    <source>
        <dbReference type="ARBA" id="ARBA00022490"/>
    </source>
</evidence>
<dbReference type="InterPro" id="IPR003442">
    <property type="entry name" value="T6A_TsaE"/>
</dbReference>
<organism evidence="8 9">
    <name type="scientific">Pacificimonas pallii</name>
    <dbReference type="NCBI Taxonomy" id="2827236"/>
    <lineage>
        <taxon>Bacteria</taxon>
        <taxon>Pseudomonadati</taxon>
        <taxon>Pseudomonadota</taxon>
        <taxon>Alphaproteobacteria</taxon>
        <taxon>Sphingomonadales</taxon>
        <taxon>Sphingosinicellaceae</taxon>
        <taxon>Pacificimonas</taxon>
    </lineage>
</organism>
<comment type="subcellular location">
    <subcellularLocation>
        <location evidence="1">Cytoplasm</location>
    </subcellularLocation>
</comment>
<dbReference type="Proteomes" id="UP000722336">
    <property type="component" value="Unassembled WGS sequence"/>
</dbReference>
<dbReference type="PANTHER" id="PTHR33540:SF2">
    <property type="entry name" value="TRNA THREONYLCARBAMOYLADENOSINE BIOSYNTHESIS PROTEIN TSAE"/>
    <property type="match status" value="1"/>
</dbReference>
<evidence type="ECO:0000256" key="7">
    <source>
        <dbReference type="ARBA" id="ARBA00022842"/>
    </source>
</evidence>
<comment type="caution">
    <text evidence="8">The sequence shown here is derived from an EMBL/GenBank/DDBJ whole genome shotgun (WGS) entry which is preliminary data.</text>
</comment>
<name>A0ABS6SAX3_9SPHN</name>
<keyword evidence="7" id="KW-0460">Magnesium</keyword>
<proteinExistence type="predicted"/>
<dbReference type="Pfam" id="PF02367">
    <property type="entry name" value="TsaE"/>
    <property type="match status" value="1"/>
</dbReference>
<evidence type="ECO:0000313" key="8">
    <source>
        <dbReference type="EMBL" id="MBV7255490.1"/>
    </source>
</evidence>
<dbReference type="PANTHER" id="PTHR33540">
    <property type="entry name" value="TRNA THREONYLCARBAMOYLADENOSINE BIOSYNTHESIS PROTEIN TSAE"/>
    <property type="match status" value="1"/>
</dbReference>
<evidence type="ECO:0000313" key="9">
    <source>
        <dbReference type="Proteomes" id="UP000722336"/>
    </source>
</evidence>
<evidence type="ECO:0000256" key="5">
    <source>
        <dbReference type="ARBA" id="ARBA00022741"/>
    </source>
</evidence>
<reference evidence="8 9" key="1">
    <citation type="submission" date="2021-04" db="EMBL/GenBank/DDBJ databases">
        <authorList>
            <person name="Pira H."/>
            <person name="Risdian C."/>
            <person name="Wink J."/>
        </authorList>
    </citation>
    <scope>NUCLEOTIDE SEQUENCE [LARGE SCALE GENOMIC DNA]</scope>
    <source>
        <strain evidence="8 9">WHA3</strain>
    </source>
</reference>
<keyword evidence="2" id="KW-0963">Cytoplasm</keyword>
<keyword evidence="6" id="KW-0067">ATP-binding</keyword>
<accession>A0ABS6SAX3</accession>
<keyword evidence="9" id="KW-1185">Reference proteome</keyword>